<name>A0A8H6YXE5_9AGAR</name>
<protein>
    <submittedName>
        <fullName evidence="1">Uncharacterized protein</fullName>
    </submittedName>
</protein>
<keyword evidence="2" id="KW-1185">Reference proteome</keyword>
<evidence type="ECO:0000313" key="2">
    <source>
        <dbReference type="Proteomes" id="UP000623467"/>
    </source>
</evidence>
<accession>A0A8H6YXE5</accession>
<dbReference type="AlphaFoldDB" id="A0A8H6YXE5"/>
<organism evidence="1 2">
    <name type="scientific">Mycena sanguinolenta</name>
    <dbReference type="NCBI Taxonomy" id="230812"/>
    <lineage>
        <taxon>Eukaryota</taxon>
        <taxon>Fungi</taxon>
        <taxon>Dikarya</taxon>
        <taxon>Basidiomycota</taxon>
        <taxon>Agaricomycotina</taxon>
        <taxon>Agaricomycetes</taxon>
        <taxon>Agaricomycetidae</taxon>
        <taxon>Agaricales</taxon>
        <taxon>Marasmiineae</taxon>
        <taxon>Mycenaceae</taxon>
        <taxon>Mycena</taxon>
    </lineage>
</organism>
<proteinExistence type="predicted"/>
<evidence type="ECO:0000313" key="1">
    <source>
        <dbReference type="EMBL" id="KAF7366556.1"/>
    </source>
</evidence>
<dbReference type="Proteomes" id="UP000623467">
    <property type="component" value="Unassembled WGS sequence"/>
</dbReference>
<dbReference type="EMBL" id="JACAZH010000006">
    <property type="protein sequence ID" value="KAF7366556.1"/>
    <property type="molecule type" value="Genomic_DNA"/>
</dbReference>
<comment type="caution">
    <text evidence="1">The sequence shown here is derived from an EMBL/GenBank/DDBJ whole genome shotgun (WGS) entry which is preliminary data.</text>
</comment>
<gene>
    <name evidence="1" type="ORF">MSAN_00913000</name>
</gene>
<sequence length="323" mass="34778">MATAHPAPAERSVRWMHCTASTSPTRRAVCQLHPPHASHVALPALNPPRLTNSHPRPALAAASLTRRLRTSVRTRCPAAFPQRLTRTCRPLGPRCVLIAHRREAVCTRIPPASPHAAWRPRLNVARRGCQARRRRLEHHARAGISATQGEDVYTVLTIVHSSRLGRIPARPISSTAHPAAAAALPARRARVGIINSTRHLSTAIATRLASRPPCIQTADLANTHITCVLHSPGDALQPLTRCRRIPVCARCLATADAIVAALPPRLAGSPVPVPLAGPASRNPAGGLSAWAAYDVLQLTIHVPYVRLHSIARVLGLLFLTMCL</sequence>
<reference evidence="1" key="1">
    <citation type="submission" date="2020-05" db="EMBL/GenBank/DDBJ databases">
        <title>Mycena genomes resolve the evolution of fungal bioluminescence.</title>
        <authorList>
            <person name="Tsai I.J."/>
        </authorList>
    </citation>
    <scope>NUCLEOTIDE SEQUENCE</scope>
    <source>
        <strain evidence="1">160909Yilan</strain>
    </source>
</reference>